<dbReference type="VEuPathDB" id="AmoebaDB:NfTy_000700"/>
<evidence type="ECO:0000256" key="3">
    <source>
        <dbReference type="SAM" id="Coils"/>
    </source>
</evidence>
<feature type="compositionally biased region" description="Basic and acidic residues" evidence="4">
    <location>
        <begin position="158"/>
        <end position="173"/>
    </location>
</feature>
<dbReference type="AlphaFoldDB" id="A0A6A5CGS0"/>
<dbReference type="Gene3D" id="3.80.10.10">
    <property type="entry name" value="Ribonuclease Inhibitor"/>
    <property type="match status" value="1"/>
</dbReference>
<dbReference type="InterPro" id="IPR032675">
    <property type="entry name" value="LRR_dom_sf"/>
</dbReference>
<evidence type="ECO:0000256" key="2">
    <source>
        <dbReference type="ARBA" id="ARBA00022737"/>
    </source>
</evidence>
<dbReference type="SUPFAM" id="SSF52058">
    <property type="entry name" value="L domain-like"/>
    <property type="match status" value="1"/>
</dbReference>
<evidence type="ECO:0000256" key="1">
    <source>
        <dbReference type="ARBA" id="ARBA00022614"/>
    </source>
</evidence>
<reference evidence="5 6" key="1">
    <citation type="journal article" date="2019" name="Sci. Rep.">
        <title>Nanopore sequencing improves the draft genome of the human pathogenic amoeba Naegleria fowleri.</title>
        <authorList>
            <person name="Liechti N."/>
            <person name="Schurch N."/>
            <person name="Bruggmann R."/>
            <person name="Wittwer M."/>
        </authorList>
    </citation>
    <scope>NUCLEOTIDE SEQUENCE [LARGE SCALE GENOMIC DNA]</scope>
    <source>
        <strain evidence="5 6">ATCC 30894</strain>
    </source>
</reference>
<feature type="compositionally biased region" description="Low complexity" evidence="4">
    <location>
        <begin position="109"/>
        <end position="123"/>
    </location>
</feature>
<dbReference type="PANTHER" id="PTHR46652:SF8">
    <property type="entry name" value="LEUCINE RICH REPEAT CONTAINING 23"/>
    <property type="match status" value="1"/>
</dbReference>
<keyword evidence="2" id="KW-0677">Repeat</keyword>
<organism evidence="5 6">
    <name type="scientific">Naegleria fowleri</name>
    <name type="common">Brain eating amoeba</name>
    <dbReference type="NCBI Taxonomy" id="5763"/>
    <lineage>
        <taxon>Eukaryota</taxon>
        <taxon>Discoba</taxon>
        <taxon>Heterolobosea</taxon>
        <taxon>Tetramitia</taxon>
        <taxon>Eutetramitia</taxon>
        <taxon>Vahlkampfiidae</taxon>
        <taxon>Naegleria</taxon>
    </lineage>
</organism>
<dbReference type="RefSeq" id="XP_044569188.1">
    <property type="nucleotide sequence ID" value="XM_044707077.1"/>
</dbReference>
<evidence type="ECO:0000313" key="6">
    <source>
        <dbReference type="Proteomes" id="UP000444721"/>
    </source>
</evidence>
<feature type="compositionally biased region" description="Polar residues" evidence="4">
    <location>
        <begin position="134"/>
        <end position="157"/>
    </location>
</feature>
<dbReference type="EMBL" id="VFQX01000002">
    <property type="protein sequence ID" value="KAF0984475.1"/>
    <property type="molecule type" value="Genomic_DNA"/>
</dbReference>
<proteinExistence type="predicted"/>
<feature type="coiled-coil region" evidence="3">
    <location>
        <begin position="359"/>
        <end position="396"/>
    </location>
</feature>
<keyword evidence="1" id="KW-0433">Leucine-rich repeat</keyword>
<dbReference type="OrthoDB" id="271226at2759"/>
<dbReference type="PANTHER" id="PTHR46652">
    <property type="entry name" value="LEUCINE-RICH REPEAT AND IQ DOMAIN-CONTAINING PROTEIN 1-RELATED"/>
    <property type="match status" value="1"/>
</dbReference>
<dbReference type="VEuPathDB" id="AmoebaDB:FDP41_000374"/>
<feature type="region of interest" description="Disordered" evidence="4">
    <location>
        <begin position="68"/>
        <end position="173"/>
    </location>
</feature>
<feature type="compositionally biased region" description="Low complexity" evidence="4">
    <location>
        <begin position="73"/>
        <end position="95"/>
    </location>
</feature>
<dbReference type="GeneID" id="68107592"/>
<keyword evidence="3" id="KW-0175">Coiled coil</keyword>
<protein>
    <submittedName>
        <fullName evidence="5">Uncharacterized protein</fullName>
    </submittedName>
</protein>
<name>A0A6A5CGS0_NAEFO</name>
<dbReference type="VEuPathDB" id="AmoebaDB:NF0005260"/>
<dbReference type="InterPro" id="IPR001611">
    <property type="entry name" value="Leu-rich_rpt"/>
</dbReference>
<dbReference type="PROSITE" id="PS51450">
    <property type="entry name" value="LRR"/>
    <property type="match status" value="1"/>
</dbReference>
<feature type="region of interest" description="Disordered" evidence="4">
    <location>
        <begin position="538"/>
        <end position="563"/>
    </location>
</feature>
<sequence length="563" mass="62784">MIKTSEKTSVYALKSNNNNNSINKDSINALSTNSKANEVLHYTRNGVSSSEKKKVINVIHRIDSADSGSVLTNRTNSGGSRASSASSTSSSSSSRSSDHMSSTQKNGKSSEQSKSSKQAAEKQTPTKTIAKPYKSQSERINNNSLKQKLPQEVSSPKNKNESTLPKKDTKQEVVDTTQTLELRHQKLSSFPEAHLVKTELVKLDISFNSFSDLEMLSNFPKLVSFKAMYNKLKTLDGIELCEQIKDCNITGNAIEDVSKLAFCKKLETLSLDGNKIASFPSLSSLKCLTSLSVDNNCLKTFDGISGLENLTTFSAARNYFEKLTGLGKCRFRSSLLELDLSFNMLDKADFACLPTFDKLELLDQVLKREQTSLKEAEEVKALFLNLEKQTRKLEKTFENSLHRLDANLNEIKKGIIFELDIERKESESFVDLDPQNIDARSSQTLDLNDIRKSMNRIEKKPISKAEDVQIVNVRKSLNHIERIRAAQHYSKTAEVDNKETSNLNAEFIDDSRFVGGGHSVNDASEKVANEVEQFLHLLNSKTAERKGPPSSSGLKVRRKQKDS</sequence>
<comment type="caution">
    <text evidence="5">The sequence shown here is derived from an EMBL/GenBank/DDBJ whole genome shotgun (WGS) entry which is preliminary data.</text>
</comment>
<keyword evidence="6" id="KW-1185">Reference proteome</keyword>
<gene>
    <name evidence="5" type="ORF">FDP41_000374</name>
</gene>
<accession>A0A6A5CGS0</accession>
<dbReference type="Proteomes" id="UP000444721">
    <property type="component" value="Unassembled WGS sequence"/>
</dbReference>
<dbReference type="InterPro" id="IPR050836">
    <property type="entry name" value="SDS22/Internalin_LRR"/>
</dbReference>
<evidence type="ECO:0000313" key="5">
    <source>
        <dbReference type="EMBL" id="KAF0984475.1"/>
    </source>
</evidence>
<evidence type="ECO:0000256" key="4">
    <source>
        <dbReference type="SAM" id="MobiDB-lite"/>
    </source>
</evidence>